<dbReference type="AlphaFoldDB" id="A0A8X6UTI1"/>
<name>A0A8X6UTI1_NEPPI</name>
<proteinExistence type="predicted"/>
<protein>
    <submittedName>
        <fullName evidence="1">Uncharacterized protein</fullName>
    </submittedName>
</protein>
<sequence length="119" mass="13180">MAKCSFPIEKYIQLQADSLPPGKPYASYLTRDNCFRMAEDSNCQTGDRPCNLNATKELWGPFEFITHKLSLICRTVIGGIEFEIAGPRLRNRNSVNKDKCGTLCGEQCVGKTFGGQGVI</sequence>
<accession>A0A8X6UTI1</accession>
<keyword evidence="2" id="KW-1185">Reference proteome</keyword>
<evidence type="ECO:0000313" key="2">
    <source>
        <dbReference type="Proteomes" id="UP000887013"/>
    </source>
</evidence>
<dbReference type="EMBL" id="BMAW01035870">
    <property type="protein sequence ID" value="GFU41631.1"/>
    <property type="molecule type" value="Genomic_DNA"/>
</dbReference>
<evidence type="ECO:0000313" key="1">
    <source>
        <dbReference type="EMBL" id="GFU41631.1"/>
    </source>
</evidence>
<dbReference type="Proteomes" id="UP000887013">
    <property type="component" value="Unassembled WGS sequence"/>
</dbReference>
<reference evidence="1" key="1">
    <citation type="submission" date="2020-08" db="EMBL/GenBank/DDBJ databases">
        <title>Multicomponent nature underlies the extraordinary mechanical properties of spider dragline silk.</title>
        <authorList>
            <person name="Kono N."/>
            <person name="Nakamura H."/>
            <person name="Mori M."/>
            <person name="Yoshida Y."/>
            <person name="Ohtoshi R."/>
            <person name="Malay A.D."/>
            <person name="Moran D.A.P."/>
            <person name="Tomita M."/>
            <person name="Numata K."/>
            <person name="Arakawa K."/>
        </authorList>
    </citation>
    <scope>NUCLEOTIDE SEQUENCE</scope>
</reference>
<comment type="caution">
    <text evidence="1">The sequence shown here is derived from an EMBL/GenBank/DDBJ whole genome shotgun (WGS) entry which is preliminary data.</text>
</comment>
<organism evidence="1 2">
    <name type="scientific">Nephila pilipes</name>
    <name type="common">Giant wood spider</name>
    <name type="synonym">Nephila maculata</name>
    <dbReference type="NCBI Taxonomy" id="299642"/>
    <lineage>
        <taxon>Eukaryota</taxon>
        <taxon>Metazoa</taxon>
        <taxon>Ecdysozoa</taxon>
        <taxon>Arthropoda</taxon>
        <taxon>Chelicerata</taxon>
        <taxon>Arachnida</taxon>
        <taxon>Araneae</taxon>
        <taxon>Araneomorphae</taxon>
        <taxon>Entelegynae</taxon>
        <taxon>Araneoidea</taxon>
        <taxon>Nephilidae</taxon>
        <taxon>Nephila</taxon>
    </lineage>
</organism>
<gene>
    <name evidence="1" type="ORF">NPIL_39601</name>
</gene>